<reference evidence="3 4" key="1">
    <citation type="submission" date="2020-08" db="EMBL/GenBank/DDBJ databases">
        <title>Functional genomics of gut bacteria from endangered species of beetles.</title>
        <authorList>
            <person name="Carlos-Shanley C."/>
        </authorList>
    </citation>
    <scope>NUCLEOTIDE SEQUENCE [LARGE SCALE GENOMIC DNA]</scope>
    <source>
        <strain evidence="3 4">S00245</strain>
    </source>
</reference>
<protein>
    <submittedName>
        <fullName evidence="3">Uncharacterized protein</fullName>
    </submittedName>
</protein>
<name>A0A7W7NVR2_9SPHN</name>
<sequence>MYYYGRNTTCVMPEDLIAYAWSTPMRDLAQKLDMSDVGLRKLLAGCGVSPPPQGYWNKVRAGKPVPNTPKPEPRRPGQTGRLYVDARLAPWLTAAKPMSSAGPFASKYVPEDLEELRANELKAIGKVAVPKSLERYHPGLSDLMKNEAKRRAKHEASRWNWDAPKFDGPLDQRKLRLLNALFLTLARRGHWGSVYERDEDLQISATIGSKALRLDLAIAGKHRSVLRSGYTRAAPDLPASTPLILQVQSIQERGLVLHTWQDDEAGKLESKLAEIAAALIVSGEQEFREGLRKDEEEAERARIEREAKEEQARNDRERRRLEKLEEQRQKRVVALRESGRRMREASDIRALVLQLGESMATNPDIDEASFAAWQS</sequence>
<accession>A0A7W7NVR2</accession>
<organism evidence="3 4">
    <name type="scientific">Novosphingobium chloroacetimidivorans</name>
    <dbReference type="NCBI Taxonomy" id="1428314"/>
    <lineage>
        <taxon>Bacteria</taxon>
        <taxon>Pseudomonadati</taxon>
        <taxon>Pseudomonadota</taxon>
        <taxon>Alphaproteobacteria</taxon>
        <taxon>Sphingomonadales</taxon>
        <taxon>Sphingomonadaceae</taxon>
        <taxon>Novosphingobium</taxon>
    </lineage>
</organism>
<dbReference type="RefSeq" id="WP_184244721.1">
    <property type="nucleotide sequence ID" value="NZ_JACHLR010000007.1"/>
</dbReference>
<dbReference type="Proteomes" id="UP000555448">
    <property type="component" value="Unassembled WGS sequence"/>
</dbReference>
<proteinExistence type="predicted"/>
<evidence type="ECO:0000256" key="2">
    <source>
        <dbReference type="SAM" id="MobiDB-lite"/>
    </source>
</evidence>
<evidence type="ECO:0000313" key="4">
    <source>
        <dbReference type="Proteomes" id="UP000555448"/>
    </source>
</evidence>
<feature type="coiled-coil region" evidence="1">
    <location>
        <begin position="291"/>
        <end position="327"/>
    </location>
</feature>
<evidence type="ECO:0000256" key="1">
    <source>
        <dbReference type="SAM" id="Coils"/>
    </source>
</evidence>
<evidence type="ECO:0000313" key="3">
    <source>
        <dbReference type="EMBL" id="MBB4858773.1"/>
    </source>
</evidence>
<feature type="region of interest" description="Disordered" evidence="2">
    <location>
        <begin position="59"/>
        <end position="80"/>
    </location>
</feature>
<gene>
    <name evidence="3" type="ORF">HNO88_002099</name>
</gene>
<comment type="caution">
    <text evidence="3">The sequence shown here is derived from an EMBL/GenBank/DDBJ whole genome shotgun (WGS) entry which is preliminary data.</text>
</comment>
<dbReference type="EMBL" id="JACHLR010000007">
    <property type="protein sequence ID" value="MBB4858773.1"/>
    <property type="molecule type" value="Genomic_DNA"/>
</dbReference>
<dbReference type="AlphaFoldDB" id="A0A7W7NVR2"/>
<keyword evidence="1" id="KW-0175">Coiled coil</keyword>
<keyword evidence="4" id="KW-1185">Reference proteome</keyword>